<feature type="compositionally biased region" description="Acidic residues" evidence="1">
    <location>
        <begin position="74"/>
        <end position="85"/>
    </location>
</feature>
<feature type="compositionally biased region" description="Polar residues" evidence="1">
    <location>
        <begin position="35"/>
        <end position="47"/>
    </location>
</feature>
<evidence type="ECO:0000313" key="3">
    <source>
        <dbReference type="Proteomes" id="UP000688947"/>
    </source>
</evidence>
<gene>
    <name evidence="2" type="ORF">JG687_00015982</name>
</gene>
<dbReference type="OrthoDB" id="10330698at2759"/>
<name>A0A8T1TXA2_9STRA</name>
<feature type="region of interest" description="Disordered" evidence="1">
    <location>
        <begin position="35"/>
        <end position="64"/>
    </location>
</feature>
<dbReference type="AlphaFoldDB" id="A0A8T1TXA2"/>
<dbReference type="Proteomes" id="UP000688947">
    <property type="component" value="Unassembled WGS sequence"/>
</dbReference>
<accession>A0A8T1TXA2</accession>
<dbReference type="EMBL" id="JAENGZ010001515">
    <property type="protein sequence ID" value="KAG6947631.1"/>
    <property type="molecule type" value="Genomic_DNA"/>
</dbReference>
<feature type="region of interest" description="Disordered" evidence="1">
    <location>
        <begin position="70"/>
        <end position="89"/>
    </location>
</feature>
<feature type="compositionally biased region" description="Polar residues" evidence="1">
    <location>
        <begin position="122"/>
        <end position="136"/>
    </location>
</feature>
<sequence>MRATREMIPTFKEDCDTISRILDSVKMKPSANVDNIASTPLRSTSPLADQVPLTHRDQRPERNVSYVKIRREEGDDEDSSSDDEALGVVDRLDVIDDTAGCNEKETLAGMHGSQPAPGSPVVENSTQNSYPNGNEQSADATITEISASTTSDVSALGDTSETTEPAFEITGAAFTATTTCDTSTVDATVSNDHLRSPLLQVPAVPKQAKLWANRHNHLAVVVWSDMTVKLRDLIKWSDCAVGLQLVKKAVDAYAVNMTDKVLEG</sequence>
<evidence type="ECO:0000313" key="2">
    <source>
        <dbReference type="EMBL" id="KAG6947631.1"/>
    </source>
</evidence>
<organism evidence="2 3">
    <name type="scientific">Phytophthora cactorum</name>
    <dbReference type="NCBI Taxonomy" id="29920"/>
    <lineage>
        <taxon>Eukaryota</taxon>
        <taxon>Sar</taxon>
        <taxon>Stramenopiles</taxon>
        <taxon>Oomycota</taxon>
        <taxon>Peronosporomycetes</taxon>
        <taxon>Peronosporales</taxon>
        <taxon>Peronosporaceae</taxon>
        <taxon>Phytophthora</taxon>
    </lineage>
</organism>
<dbReference type="VEuPathDB" id="FungiDB:PC110_g9262"/>
<evidence type="ECO:0000256" key="1">
    <source>
        <dbReference type="SAM" id="MobiDB-lite"/>
    </source>
</evidence>
<feature type="region of interest" description="Disordered" evidence="1">
    <location>
        <begin position="107"/>
        <end position="137"/>
    </location>
</feature>
<reference evidence="2" key="1">
    <citation type="submission" date="2021-01" db="EMBL/GenBank/DDBJ databases">
        <title>Phytophthora aleatoria, a newly-described species from Pinus radiata is distinct from Phytophthora cactorum isolates based on comparative genomics.</title>
        <authorList>
            <person name="Mcdougal R."/>
            <person name="Panda P."/>
            <person name="Williams N."/>
            <person name="Studholme D.J."/>
        </authorList>
    </citation>
    <scope>NUCLEOTIDE SEQUENCE</scope>
    <source>
        <strain evidence="2">NZFS 3830</strain>
    </source>
</reference>
<comment type="caution">
    <text evidence="2">The sequence shown here is derived from an EMBL/GenBank/DDBJ whole genome shotgun (WGS) entry which is preliminary data.</text>
</comment>
<proteinExistence type="predicted"/>
<protein>
    <submittedName>
        <fullName evidence="2">Uncharacterized protein</fullName>
    </submittedName>
</protein>